<feature type="domain" description="Lantibiotic dehydratase N-terminal" evidence="1">
    <location>
        <begin position="42"/>
        <end position="707"/>
    </location>
</feature>
<dbReference type="OrthoDB" id="1273722at2"/>
<dbReference type="InterPro" id="IPR023809">
    <property type="entry name" value="Thiopep_bacteriocin_synth_dom"/>
</dbReference>
<dbReference type="Pfam" id="PF14028">
    <property type="entry name" value="Lant_dehydr_C"/>
    <property type="match status" value="1"/>
</dbReference>
<protein>
    <submittedName>
        <fullName evidence="3">Lantibiotic dehydratase</fullName>
    </submittedName>
</protein>
<feature type="domain" description="Thiopeptide-type bacteriocin biosynthesis" evidence="2">
    <location>
        <begin position="774"/>
        <end position="1030"/>
    </location>
</feature>
<dbReference type="GeneID" id="93528280"/>
<reference evidence="3 4" key="1">
    <citation type="submission" date="2021-01" db="EMBL/GenBank/DDBJ databases">
        <title>FDA dAtabase for Regulatory Grade micrObial Sequences (FDA-ARGOS): Supporting development and validation of Infectious Disease Dx tests.</title>
        <authorList>
            <person name="Sproer C."/>
            <person name="Gronow S."/>
            <person name="Severitt S."/>
            <person name="Schroder I."/>
            <person name="Tallon L."/>
            <person name="Sadzewicz L."/>
            <person name="Zhao X."/>
            <person name="Boylan J."/>
            <person name="Ott S."/>
            <person name="Bowen H."/>
            <person name="Vavikolanu K."/>
            <person name="Mehta A."/>
            <person name="Aluvathingal J."/>
            <person name="Nadendla S."/>
            <person name="Lowell S."/>
            <person name="Myers T."/>
            <person name="Yan Y."/>
            <person name="Sichtig H."/>
        </authorList>
    </citation>
    <scope>NUCLEOTIDE SEQUENCE [LARGE SCALE GENOMIC DNA]</scope>
    <source>
        <strain evidence="3 4">FDAARGOS_1131</strain>
    </source>
</reference>
<evidence type="ECO:0000259" key="1">
    <source>
        <dbReference type="Pfam" id="PF04738"/>
    </source>
</evidence>
<dbReference type="Pfam" id="PF04738">
    <property type="entry name" value="Lant_dehydr_N"/>
    <property type="match status" value="1"/>
</dbReference>
<evidence type="ECO:0000313" key="4">
    <source>
        <dbReference type="Proteomes" id="UP000596202"/>
    </source>
</evidence>
<name>A0A9Q7EA65_MYROD</name>
<dbReference type="NCBIfam" id="TIGR03891">
    <property type="entry name" value="thiopep_ocin"/>
    <property type="match status" value="1"/>
</dbReference>
<dbReference type="RefSeq" id="WP_002986058.1">
    <property type="nucleotide sequence ID" value="NZ_CP068108.1"/>
</dbReference>
<accession>A0A9Q7EA65</accession>
<dbReference type="InterPro" id="IPR006827">
    <property type="entry name" value="Lant_deHydtase_N"/>
</dbReference>
<sequence>MDLNFYSTTIIREPIFEVSRLRKIPNNHTDLAYFIQDLRYDTIFCSALYLAAPDLYQEWLKCSSTPKDNIKDSRINKSILKYYIRSCSNPIPFGLFATYSQIDNRLKPTNKKSNSEYFCFADLDTSYFRKVIHAITKNYSLNSILKYRFNNSIFKIGNSFRYIEYQDTPEKVSRNYTLGLIEENEVFNRLLSVFTAEHALSEIVEYLLHNIENISKEEITNYLHDLISNKILVCSLDLNLNTSPILYLESVFEKEKQNFLTNTPLYDMYQRIIKVRNLLNGMEFNEIKKDGVSYLQKIENQIKSILKIEHNRSVLLINLKKNAFQQMPHNYDEPRLLKALDIYQSFTLSNYERKLQSDKNLEVFCKDFINRYGDAIELPLLEVLDNDTGIGYLKGRKEESGFSPLLDDFEMPAWQVKSESITVNDEIDRFWTTNIINAIRTKQSSIDLSTLELPECPNFSNNLGGTFPIIYSKYDDMLFDIRAGAHSALHYIARFTFIDNDLAQFTNEIVNDESLAFQDCLTAEIFHHASNNSGNVTLRKIKRPYEISILTNPTGDSQPISLSDIYIKIVDNKVVLTSKKFQKEIIPFLSSAQNFHFDSLSIYQLVCDLQAQYRHNYFTLDLNPFLLNNFQFIPRICYGSNIILSTATWKIWKSELTSNTESSKTIHLNEFEKIKKSRSIPRFVFFMDNNEAKFIFDLENTIQLEILFDLIKHSDYFILKECLYSPHKKSVVFVNENIKSILVKNKQITSSPFNHYFQYDPKIVKQKFLPANKWLYYKFYTGINFSDRFILEELYTIILHLSEKKLISQWFFVRYADPDYHIRVRFLISDLTQINHVIQLISTNIKALVDQRLLWRTEISTYEREIERYGEDIHISEHVFYLSSNLVLKGLQHSGTDQFLWLSAMWETDLMLRAFNLTLEERAIFVHQQFVAFCKEFKLGKIEISKASQKFKQNEKEIEQHFQLRTQEFFHCNNQMENVLHETIKKLCKNKNKDEILYLASSHIHMHINRYFKTKPRLHELILYGLLEKKYRKKIALERNKS</sequence>
<organism evidence="3 4">
    <name type="scientific">Myroides odoratus</name>
    <name type="common">Flavobacterium odoratum</name>
    <dbReference type="NCBI Taxonomy" id="256"/>
    <lineage>
        <taxon>Bacteria</taxon>
        <taxon>Pseudomonadati</taxon>
        <taxon>Bacteroidota</taxon>
        <taxon>Flavobacteriia</taxon>
        <taxon>Flavobacteriales</taxon>
        <taxon>Flavobacteriaceae</taxon>
        <taxon>Myroides</taxon>
    </lineage>
</organism>
<evidence type="ECO:0000313" key="3">
    <source>
        <dbReference type="EMBL" id="QQT98834.1"/>
    </source>
</evidence>
<proteinExistence type="predicted"/>
<gene>
    <name evidence="3" type="ORF">I6I88_11470</name>
</gene>
<dbReference type="EMBL" id="CP068108">
    <property type="protein sequence ID" value="QQT98834.1"/>
    <property type="molecule type" value="Genomic_DNA"/>
</dbReference>
<evidence type="ECO:0000259" key="2">
    <source>
        <dbReference type="Pfam" id="PF14028"/>
    </source>
</evidence>
<dbReference type="AlphaFoldDB" id="A0A9Q7EA65"/>
<dbReference type="Proteomes" id="UP000596202">
    <property type="component" value="Chromosome"/>
</dbReference>